<sequence length="155" mass="16873">MTAAERVGFVECHRCRLFVEVLDRDRCGTRLAQLLARARQHWTSHSDRAVFGPRNHWDGITLDDAVRCPGDLVEAAAAGCGCGDQAEDLATVLMLLSGCPVVVEPVAGQPCFLLSLYGLADDDLGLAETLVQVFELDHSLRVVDRTSWTVPVAAR</sequence>
<dbReference type="EMBL" id="SNXK01000013">
    <property type="protein sequence ID" value="TDP29392.1"/>
    <property type="molecule type" value="Genomic_DNA"/>
</dbReference>
<organism evidence="1 2">
    <name type="scientific">Nocardia ignorata</name>
    <dbReference type="NCBI Taxonomy" id="145285"/>
    <lineage>
        <taxon>Bacteria</taxon>
        <taxon>Bacillati</taxon>
        <taxon>Actinomycetota</taxon>
        <taxon>Actinomycetes</taxon>
        <taxon>Mycobacteriales</taxon>
        <taxon>Nocardiaceae</taxon>
        <taxon>Nocardia</taxon>
    </lineage>
</organism>
<accession>A0A4R6NZD7</accession>
<reference evidence="1 2" key="1">
    <citation type="submission" date="2019-03" db="EMBL/GenBank/DDBJ databases">
        <title>Genomic Encyclopedia of Type Strains, Phase IV (KMG-IV): sequencing the most valuable type-strain genomes for metagenomic binning, comparative biology and taxonomic classification.</title>
        <authorList>
            <person name="Goeker M."/>
        </authorList>
    </citation>
    <scope>NUCLEOTIDE SEQUENCE [LARGE SCALE GENOMIC DNA]</scope>
    <source>
        <strain evidence="1 2">DSM 44496</strain>
    </source>
</reference>
<proteinExistence type="predicted"/>
<dbReference type="AlphaFoldDB" id="A0A4R6NZD7"/>
<dbReference type="RefSeq" id="WP_133734284.1">
    <property type="nucleotide sequence ID" value="NZ_SNXK01000013.1"/>
</dbReference>
<gene>
    <name evidence="1" type="ORF">DFR75_11361</name>
</gene>
<protein>
    <submittedName>
        <fullName evidence="1">Uncharacterized protein</fullName>
    </submittedName>
</protein>
<dbReference type="Proteomes" id="UP000295087">
    <property type="component" value="Unassembled WGS sequence"/>
</dbReference>
<name>A0A4R6NZD7_NOCIG</name>
<evidence type="ECO:0000313" key="1">
    <source>
        <dbReference type="EMBL" id="TDP29392.1"/>
    </source>
</evidence>
<evidence type="ECO:0000313" key="2">
    <source>
        <dbReference type="Proteomes" id="UP000295087"/>
    </source>
</evidence>
<keyword evidence="2" id="KW-1185">Reference proteome</keyword>
<comment type="caution">
    <text evidence="1">The sequence shown here is derived from an EMBL/GenBank/DDBJ whole genome shotgun (WGS) entry which is preliminary data.</text>
</comment>